<organism evidence="1 2">
    <name type="scientific">Eumeta variegata</name>
    <name type="common">Bagworm moth</name>
    <name type="synonym">Eumeta japonica</name>
    <dbReference type="NCBI Taxonomy" id="151549"/>
    <lineage>
        <taxon>Eukaryota</taxon>
        <taxon>Metazoa</taxon>
        <taxon>Ecdysozoa</taxon>
        <taxon>Arthropoda</taxon>
        <taxon>Hexapoda</taxon>
        <taxon>Insecta</taxon>
        <taxon>Pterygota</taxon>
        <taxon>Neoptera</taxon>
        <taxon>Endopterygota</taxon>
        <taxon>Lepidoptera</taxon>
        <taxon>Glossata</taxon>
        <taxon>Ditrysia</taxon>
        <taxon>Tineoidea</taxon>
        <taxon>Psychidae</taxon>
        <taxon>Oiketicinae</taxon>
        <taxon>Eumeta</taxon>
    </lineage>
</organism>
<name>A0A4C1SYT8_EUMVA</name>
<dbReference type="Proteomes" id="UP000299102">
    <property type="component" value="Unassembled WGS sequence"/>
</dbReference>
<gene>
    <name evidence="1" type="ORF">EVAR_70661_1</name>
</gene>
<proteinExistence type="predicted"/>
<protein>
    <submittedName>
        <fullName evidence="1">Uncharacterized protein</fullName>
    </submittedName>
</protein>
<evidence type="ECO:0000313" key="1">
    <source>
        <dbReference type="EMBL" id="GBP07095.1"/>
    </source>
</evidence>
<dbReference type="EMBL" id="BGZK01004135">
    <property type="protein sequence ID" value="GBP07095.1"/>
    <property type="molecule type" value="Genomic_DNA"/>
</dbReference>
<accession>A0A4C1SYT8</accession>
<sequence length="73" mass="8163">MSAVTLKAQATCWRRKLRLSFWLRAHHEAVVNMKFLLLLAAGLVLATAAPGQQVPAASPRVVCYYDSKSYTRE</sequence>
<feature type="non-terminal residue" evidence="1">
    <location>
        <position position="73"/>
    </location>
</feature>
<comment type="caution">
    <text evidence="1">The sequence shown here is derived from an EMBL/GenBank/DDBJ whole genome shotgun (WGS) entry which is preliminary data.</text>
</comment>
<reference evidence="1 2" key="1">
    <citation type="journal article" date="2019" name="Commun. Biol.">
        <title>The bagworm genome reveals a unique fibroin gene that provides high tensile strength.</title>
        <authorList>
            <person name="Kono N."/>
            <person name="Nakamura H."/>
            <person name="Ohtoshi R."/>
            <person name="Tomita M."/>
            <person name="Numata K."/>
            <person name="Arakawa K."/>
        </authorList>
    </citation>
    <scope>NUCLEOTIDE SEQUENCE [LARGE SCALE GENOMIC DNA]</scope>
</reference>
<evidence type="ECO:0000313" key="2">
    <source>
        <dbReference type="Proteomes" id="UP000299102"/>
    </source>
</evidence>
<dbReference type="AlphaFoldDB" id="A0A4C1SYT8"/>
<keyword evidence="2" id="KW-1185">Reference proteome</keyword>